<gene>
    <name evidence="1" type="ORF">F511_10947</name>
</gene>
<dbReference type="EMBL" id="KV005019">
    <property type="protein sequence ID" value="KZV34672.1"/>
    <property type="molecule type" value="Genomic_DNA"/>
</dbReference>
<dbReference type="AlphaFoldDB" id="A0A2Z7BJV4"/>
<organism evidence="1 2">
    <name type="scientific">Dorcoceras hygrometricum</name>
    <dbReference type="NCBI Taxonomy" id="472368"/>
    <lineage>
        <taxon>Eukaryota</taxon>
        <taxon>Viridiplantae</taxon>
        <taxon>Streptophyta</taxon>
        <taxon>Embryophyta</taxon>
        <taxon>Tracheophyta</taxon>
        <taxon>Spermatophyta</taxon>
        <taxon>Magnoliopsida</taxon>
        <taxon>eudicotyledons</taxon>
        <taxon>Gunneridae</taxon>
        <taxon>Pentapetalae</taxon>
        <taxon>asterids</taxon>
        <taxon>lamiids</taxon>
        <taxon>Lamiales</taxon>
        <taxon>Gesneriaceae</taxon>
        <taxon>Didymocarpoideae</taxon>
        <taxon>Trichosporeae</taxon>
        <taxon>Loxocarpinae</taxon>
        <taxon>Dorcoceras</taxon>
    </lineage>
</organism>
<name>A0A2Z7BJV4_9LAMI</name>
<proteinExistence type="predicted"/>
<reference evidence="1 2" key="1">
    <citation type="journal article" date="2015" name="Proc. Natl. Acad. Sci. U.S.A.">
        <title>The resurrection genome of Boea hygrometrica: A blueprint for survival of dehydration.</title>
        <authorList>
            <person name="Xiao L."/>
            <person name="Yang G."/>
            <person name="Zhang L."/>
            <person name="Yang X."/>
            <person name="Zhao S."/>
            <person name="Ji Z."/>
            <person name="Zhou Q."/>
            <person name="Hu M."/>
            <person name="Wang Y."/>
            <person name="Chen M."/>
            <person name="Xu Y."/>
            <person name="Jin H."/>
            <person name="Xiao X."/>
            <person name="Hu G."/>
            <person name="Bao F."/>
            <person name="Hu Y."/>
            <person name="Wan P."/>
            <person name="Li L."/>
            <person name="Deng X."/>
            <person name="Kuang T."/>
            <person name="Xiang C."/>
            <person name="Zhu J.K."/>
            <person name="Oliver M.J."/>
            <person name="He Y."/>
        </authorList>
    </citation>
    <scope>NUCLEOTIDE SEQUENCE [LARGE SCALE GENOMIC DNA]</scope>
    <source>
        <strain evidence="2">cv. XS01</strain>
    </source>
</reference>
<accession>A0A2Z7BJV4</accession>
<keyword evidence="1" id="KW-0418">Kinase</keyword>
<sequence>MADYNKWLHFRTTAKLNDVSSFEELLRIEENLISLAETEEIKELVQRRSLLSYKLYELEVNKLFNKNLAHFTNNVPSALHDFLRLRSLHKALRDITSKHRDQRALIGLPTTVPQGLMSGPVLINKD</sequence>
<keyword evidence="2" id="KW-1185">Reference proteome</keyword>
<keyword evidence="1" id="KW-0675">Receptor</keyword>
<protein>
    <submittedName>
        <fullName evidence="1">Putative LRR receptor-like serine/threonine-protein kinase</fullName>
    </submittedName>
</protein>
<keyword evidence="1" id="KW-0808">Transferase</keyword>
<dbReference type="GO" id="GO:0016301">
    <property type="term" value="F:kinase activity"/>
    <property type="evidence" value="ECO:0007669"/>
    <property type="project" value="UniProtKB-KW"/>
</dbReference>
<dbReference type="Proteomes" id="UP000250235">
    <property type="component" value="Unassembled WGS sequence"/>
</dbReference>
<evidence type="ECO:0000313" key="1">
    <source>
        <dbReference type="EMBL" id="KZV34672.1"/>
    </source>
</evidence>
<evidence type="ECO:0000313" key="2">
    <source>
        <dbReference type="Proteomes" id="UP000250235"/>
    </source>
</evidence>